<keyword evidence="3" id="KW-1185">Reference proteome</keyword>
<comment type="caution">
    <text evidence="2">The sequence shown here is derived from an EMBL/GenBank/DDBJ whole genome shotgun (WGS) entry which is preliminary data.</text>
</comment>
<feature type="region of interest" description="Disordered" evidence="1">
    <location>
        <begin position="167"/>
        <end position="188"/>
    </location>
</feature>
<proteinExistence type="predicted"/>
<accession>A0A934RUR2</accession>
<dbReference type="EMBL" id="JAENIO010000025">
    <property type="protein sequence ID" value="MBK1834525.1"/>
    <property type="molecule type" value="Genomic_DNA"/>
</dbReference>
<evidence type="ECO:0000313" key="2">
    <source>
        <dbReference type="EMBL" id="MBK1834525.1"/>
    </source>
</evidence>
<gene>
    <name evidence="2" type="ORF">JIN78_10675</name>
</gene>
<evidence type="ECO:0000313" key="3">
    <source>
        <dbReference type="Proteomes" id="UP000604083"/>
    </source>
</evidence>
<dbReference type="RefSeq" id="WP_200391955.1">
    <property type="nucleotide sequence ID" value="NZ_JAENIO010000025.1"/>
</dbReference>
<evidence type="ECO:0000256" key="1">
    <source>
        <dbReference type="SAM" id="MobiDB-lite"/>
    </source>
</evidence>
<sequence length="1943" mass="208844">MKTPSSRLFSRATSSLRLPFALSLFLFALLPEMRAAHTTNLDSMEVVNPFYLLASDEFDGDATTNAHGFESNYEVTIRNSAKADPATAYFYRIRYQIMRETGGAPVAVTLRGGGTAGTSPHSLQTLAAGLGAKTFDLRAVAIPDGLLDSKESYYLTAQLQRAVAVTKPGQIPPKPTPGPWSDVGGQKDESEPSVVFQFTNETSGDAAWNIATVPGTLNWTKDWALATNASHEGFGVTMGVFTARYDDFAAPIASVSPEVSVQFSLEAESTGTAVPLENDGLFSATASAPSYSDDGTRHTLTFFGPGLFGFTFSGQIVPTEQLDPVNERYILRATIFHQEDATGTLKEGATCELPARQLLHFNGDLFFDEVATVVETISNTPVAGATGNDDTDPEDDYLLTAIQVPVNGGHLAGRPEVSFGSGGLLQVRLYDDGHMELANGSHAAYPTNGSGANLTCLDVPDFELLNVTLRPTGAHATGFRYNLPQGLVYFPDFTANSYLGESVFTRNVALSLTPDLCLTGPLNLNLGAHAVVADEAHPLLFASQQVVVAANGELDFTVGQVRYSQFAKYQRLGQLSNAGQLDSPEMADRCSNDRYLIFAHTTAASTARFSTADDGTARLTTDFSILGDEFETHFPHKTTVNFTDPSQVAIREGKIDHNAGSSLKAATPLTVPYYQTCPDSDCGGALLATEISAKPEGDTLHFATNGGLYAQSTQIDGGAGHRLEWGKRSALRYAHRTDTFAEGSFYMPGYQLYASDNTLLKNPLLAATAREQAPAALLLAAFNEDPAAPAAYLPGEAGYRDGKGDLAGLNFEVTGTNDSGASRLGGSLEDYDYGLLPDQGNGGSKYYVRTAGVSGRQVGIDGTYDGSVKLKGFECSISQFQLTFLESTNEAEGCASWVDGSVEVKGYSNWHQAFTGLTFDCLGEPGEMTPDLSEADGKSLSYWNSSFDLKSLQFLTYPDPDVACEFLGKLAAGAKTRVSHVDQDLFGTLAFCPDGNLSTLQLALDNPEEFNGIDSQLRLPANIPLDGPNQAYNVVPASKLRFNNPESPGAPGEGFVTFAATIDIPYFRDLTVQAITTASGSEAAAFALTPGWEEGGETFFSQADFDPTHRGFPAAGAGVPDFADYRQPQGADPEVSETYLIKAEQKLFGFIPLSYPLFWDEGTRRFASNKARTQDIFVAQMEHKIDWMDAKFTNISFGATYDGLPQLKLSNWLNGEIDKAADAITDVLNTETKAAIDKGLDELDKVLEDSLSAMIDPLVDAATGSAGDPGALREIYRLLPDIAAGAASYNDFRDEVETLLTDPATLLADSIPELQALREQLDKISDVNQDAASFLGQTESALEQIIRAIDCITDGIDTTADYSVDFDGTNWEKPDLSGIPPTQAGNDKDSNLKKGLLYTKPKGAGAKSAAEEVELEIVNNLIDILLVELVDESVREIIQPLIEAAASELNEQLNALLVDVTPALLQIKDVLLTVRGYLVDIHGQVAQTGAMVTKIQDIVDDARSGEMINDILSPVLSRAWALFEQVEQAAGIPSLLASGADFQDAIDTLLVNYSEEEFIDLLKVELKDAIMQSDLVKQMQFLLRQTLYDVADRITSSLSSVLAQVTNVMKEVISDTIGALEDEINPLLGTISDYMGSGEISGFAEFNGDSLRKLRLDAKMQFEIPEEMALHVYLEILCYSSEDNFVQSGCLEPGEKMVEVRVGAKDVSVEWISECKINLEVRLSLKDFDGAPEDDPTPGDNLPPVPIGVGGTFELADGEIDFQTFKILEFGATIAVGLEECYLGAKARATFSSYEVAAGIFFGRTCTLEPLLFVDPDIGDVVSAGTTFTGAYVYGEVWIPISEVVLGVPASCLFRIDAGVGAGAFYFLEGPTYGGKVFLGVSGEALCIVSIRGEIKIILASQAGRLRGAGTGKFSAKVGWCPFCLKFSKSVKLLFDDGDWSMQ</sequence>
<name>A0A934RUR2_9BACT</name>
<reference evidence="2" key="1">
    <citation type="submission" date="2021-01" db="EMBL/GenBank/DDBJ databases">
        <title>Modified the classification status of verrucomicrobia.</title>
        <authorList>
            <person name="Feng X."/>
        </authorList>
    </citation>
    <scope>NUCLEOTIDE SEQUENCE</scope>
    <source>
        <strain evidence="2">KCTC 12986</strain>
    </source>
</reference>
<protein>
    <submittedName>
        <fullName evidence="2">Uncharacterized protein</fullName>
    </submittedName>
</protein>
<dbReference type="Proteomes" id="UP000604083">
    <property type="component" value="Unassembled WGS sequence"/>
</dbReference>
<organism evidence="2 3">
    <name type="scientific">Roseibacillus ishigakijimensis</name>
    <dbReference type="NCBI Taxonomy" id="454146"/>
    <lineage>
        <taxon>Bacteria</taxon>
        <taxon>Pseudomonadati</taxon>
        <taxon>Verrucomicrobiota</taxon>
        <taxon>Verrucomicrobiia</taxon>
        <taxon>Verrucomicrobiales</taxon>
        <taxon>Verrucomicrobiaceae</taxon>
        <taxon>Roseibacillus</taxon>
    </lineage>
</organism>